<keyword evidence="4" id="KW-1185">Reference proteome</keyword>
<dbReference type="KEGG" id="broo:brsh051_02320"/>
<dbReference type="Pfam" id="PF00589">
    <property type="entry name" value="Phage_integrase"/>
    <property type="match status" value="1"/>
</dbReference>
<feature type="domain" description="Tyr recombinase" evidence="2">
    <location>
        <begin position="1"/>
        <end position="154"/>
    </location>
</feature>
<evidence type="ECO:0000313" key="3">
    <source>
        <dbReference type="EMBL" id="BEH00951.1"/>
    </source>
</evidence>
<evidence type="ECO:0000259" key="2">
    <source>
        <dbReference type="PROSITE" id="PS51898"/>
    </source>
</evidence>
<accession>A0AAN0K6Y2</accession>
<protein>
    <recommendedName>
        <fullName evidence="2">Tyr recombinase domain-containing protein</fullName>
    </recommendedName>
</protein>
<dbReference type="Proteomes" id="UP001431656">
    <property type="component" value="Chromosome"/>
</dbReference>
<dbReference type="Gene3D" id="1.10.443.10">
    <property type="entry name" value="Intergrase catalytic core"/>
    <property type="match status" value="1"/>
</dbReference>
<dbReference type="InterPro" id="IPR002104">
    <property type="entry name" value="Integrase_catalytic"/>
</dbReference>
<evidence type="ECO:0000313" key="4">
    <source>
        <dbReference type="Proteomes" id="UP001431656"/>
    </source>
</evidence>
<dbReference type="PROSITE" id="PS51898">
    <property type="entry name" value="TYR_RECOMBINASE"/>
    <property type="match status" value="1"/>
</dbReference>
<dbReference type="GO" id="GO:0003677">
    <property type="term" value="F:DNA binding"/>
    <property type="evidence" value="ECO:0007669"/>
    <property type="project" value="InterPro"/>
</dbReference>
<dbReference type="GO" id="GO:0015074">
    <property type="term" value="P:DNA integration"/>
    <property type="evidence" value="ECO:0007669"/>
    <property type="project" value="InterPro"/>
</dbReference>
<dbReference type="AlphaFoldDB" id="A0AAN0K6Y2"/>
<dbReference type="EMBL" id="AP028056">
    <property type="protein sequence ID" value="BEH00951.1"/>
    <property type="molecule type" value="Genomic_DNA"/>
</dbReference>
<evidence type="ECO:0000256" key="1">
    <source>
        <dbReference type="ARBA" id="ARBA00023172"/>
    </source>
</evidence>
<proteinExistence type="predicted"/>
<dbReference type="InterPro" id="IPR013762">
    <property type="entry name" value="Integrase-like_cat_sf"/>
</dbReference>
<reference evidence="3" key="1">
    <citation type="journal article" date="2024" name="Int. J. Syst. Evol. Microbiol.">
        <title>Brooklawnia propionicigenes sp. nov., a facultatively anaerobic, propionate-producing bacterium isolated from a methanogenic reactor treating waste from cattle farms.</title>
        <authorList>
            <person name="Akita Y."/>
            <person name="Ueki A."/>
            <person name="Tonouchi A."/>
            <person name="Sugawara Y."/>
            <person name="Honma S."/>
            <person name="Kaku N."/>
            <person name="Ueki K."/>
        </authorList>
    </citation>
    <scope>NUCLEOTIDE SEQUENCE</scope>
    <source>
        <strain evidence="3">SH051</strain>
    </source>
</reference>
<gene>
    <name evidence="3" type="ORF">brsh051_02320</name>
</gene>
<organism evidence="3 4">
    <name type="scientific">Brooklawnia propionicigenes</name>
    <dbReference type="NCBI Taxonomy" id="3041175"/>
    <lineage>
        <taxon>Bacteria</taxon>
        <taxon>Bacillati</taxon>
        <taxon>Actinomycetota</taxon>
        <taxon>Actinomycetes</taxon>
        <taxon>Propionibacteriales</taxon>
        <taxon>Propionibacteriaceae</taxon>
        <taxon>Brooklawnia</taxon>
    </lineage>
</organism>
<dbReference type="InterPro" id="IPR011010">
    <property type="entry name" value="DNA_brk_join_enz"/>
</dbReference>
<dbReference type="SUPFAM" id="SSF56349">
    <property type="entry name" value="DNA breaking-rejoining enzymes"/>
    <property type="match status" value="1"/>
</dbReference>
<sequence>MGPRRPEAGLITVERSATQFGQQIVTTDTKNHENRTVALDPKTAAALKAWRQQQASERLEWGPAYEDTDGLVFAWENGARVFPDYFAKAFLAAQKGTSLPRMTLHGTRHTHATTLLREGIPVHIVSKRQGHKDPSVTLNVYADAIPKDDDRAVEVFAKAVWGA</sequence>
<keyword evidence="1" id="KW-0233">DNA recombination</keyword>
<name>A0AAN0K6Y2_9ACTN</name>
<dbReference type="GO" id="GO:0006310">
    <property type="term" value="P:DNA recombination"/>
    <property type="evidence" value="ECO:0007669"/>
    <property type="project" value="UniProtKB-KW"/>
</dbReference>